<accession>A0A5J5AWV7</accession>
<dbReference type="EMBL" id="CM018041">
    <property type="protein sequence ID" value="KAA8534192.1"/>
    <property type="molecule type" value="Genomic_DNA"/>
</dbReference>
<proteinExistence type="predicted"/>
<name>A0A5J5AWV7_9ASTE</name>
<keyword evidence="2" id="KW-1185">Reference proteome</keyword>
<organism evidence="1 2">
    <name type="scientific">Nyssa sinensis</name>
    <dbReference type="NCBI Taxonomy" id="561372"/>
    <lineage>
        <taxon>Eukaryota</taxon>
        <taxon>Viridiplantae</taxon>
        <taxon>Streptophyta</taxon>
        <taxon>Embryophyta</taxon>
        <taxon>Tracheophyta</taxon>
        <taxon>Spermatophyta</taxon>
        <taxon>Magnoliopsida</taxon>
        <taxon>eudicotyledons</taxon>
        <taxon>Gunneridae</taxon>
        <taxon>Pentapetalae</taxon>
        <taxon>asterids</taxon>
        <taxon>Cornales</taxon>
        <taxon>Nyssaceae</taxon>
        <taxon>Nyssa</taxon>
    </lineage>
</organism>
<reference evidence="1 2" key="1">
    <citation type="submission" date="2019-09" db="EMBL/GenBank/DDBJ databases">
        <title>A chromosome-level genome assembly of the Chinese tupelo Nyssa sinensis.</title>
        <authorList>
            <person name="Yang X."/>
            <person name="Kang M."/>
            <person name="Yang Y."/>
            <person name="Xiong H."/>
            <person name="Wang M."/>
            <person name="Zhang Z."/>
            <person name="Wang Z."/>
            <person name="Wu H."/>
            <person name="Ma T."/>
            <person name="Liu J."/>
            <person name="Xi Z."/>
        </authorList>
    </citation>
    <scope>NUCLEOTIDE SEQUENCE [LARGE SCALE GENOMIC DNA]</scope>
    <source>
        <strain evidence="1">J267</strain>
        <tissue evidence="1">Leaf</tissue>
    </source>
</reference>
<gene>
    <name evidence="1" type="ORF">F0562_031615</name>
</gene>
<evidence type="ECO:0000313" key="2">
    <source>
        <dbReference type="Proteomes" id="UP000325577"/>
    </source>
</evidence>
<dbReference type="Proteomes" id="UP000325577">
    <property type="component" value="Linkage Group LG18"/>
</dbReference>
<sequence length="73" mass="8593">MAYFYCSYSRAIDEDLGRYLQCHLMESFIATKPELEKQPQYYGKAATKILPKEHPADESNVFHVARSYNINYH</sequence>
<dbReference type="AlphaFoldDB" id="A0A5J5AWV7"/>
<protein>
    <submittedName>
        <fullName evidence="1">Uncharacterized protein</fullName>
    </submittedName>
</protein>
<evidence type="ECO:0000313" key="1">
    <source>
        <dbReference type="EMBL" id="KAA8534192.1"/>
    </source>
</evidence>